<evidence type="ECO:0000313" key="1">
    <source>
        <dbReference type="EMBL" id="CAJ2637932.1"/>
    </source>
</evidence>
<comment type="caution">
    <text evidence="1">The sequence shown here is derived from an EMBL/GenBank/DDBJ whole genome shotgun (WGS) entry which is preliminary data.</text>
</comment>
<organism evidence="1 2">
    <name type="scientific">Trifolium pratense</name>
    <name type="common">Red clover</name>
    <dbReference type="NCBI Taxonomy" id="57577"/>
    <lineage>
        <taxon>Eukaryota</taxon>
        <taxon>Viridiplantae</taxon>
        <taxon>Streptophyta</taxon>
        <taxon>Embryophyta</taxon>
        <taxon>Tracheophyta</taxon>
        <taxon>Spermatophyta</taxon>
        <taxon>Magnoliopsida</taxon>
        <taxon>eudicotyledons</taxon>
        <taxon>Gunneridae</taxon>
        <taxon>Pentapetalae</taxon>
        <taxon>rosids</taxon>
        <taxon>fabids</taxon>
        <taxon>Fabales</taxon>
        <taxon>Fabaceae</taxon>
        <taxon>Papilionoideae</taxon>
        <taxon>50 kb inversion clade</taxon>
        <taxon>NPAAA clade</taxon>
        <taxon>Hologalegina</taxon>
        <taxon>IRL clade</taxon>
        <taxon>Trifolieae</taxon>
        <taxon>Trifolium</taxon>
    </lineage>
</organism>
<name>A0ACB0J2A5_TRIPR</name>
<keyword evidence="2" id="KW-1185">Reference proteome</keyword>
<reference evidence="1" key="1">
    <citation type="submission" date="2023-10" db="EMBL/GenBank/DDBJ databases">
        <authorList>
            <person name="Rodriguez Cubillos JULIANA M."/>
            <person name="De Vega J."/>
        </authorList>
    </citation>
    <scope>NUCLEOTIDE SEQUENCE</scope>
</reference>
<proteinExistence type="predicted"/>
<protein>
    <submittedName>
        <fullName evidence="1">Uncharacterized protein</fullName>
    </submittedName>
</protein>
<evidence type="ECO:0000313" key="2">
    <source>
        <dbReference type="Proteomes" id="UP001177021"/>
    </source>
</evidence>
<sequence>MGLEIFDEFRPITPIRTNIAPMTKTLKHVSQQDTTKKNILKDDEQECQTPTSSKVQKNNFFVCPPAPKKARVTRRNNSAQPSQGFFQVPHDLASVFVFRSATKLPRRSEIYSS</sequence>
<accession>A0ACB0J2A5</accession>
<gene>
    <name evidence="1" type="ORF">MILVUS5_LOCUS8220</name>
</gene>
<dbReference type="EMBL" id="CASHSV030000013">
    <property type="protein sequence ID" value="CAJ2637932.1"/>
    <property type="molecule type" value="Genomic_DNA"/>
</dbReference>
<dbReference type="Proteomes" id="UP001177021">
    <property type="component" value="Unassembled WGS sequence"/>
</dbReference>